<reference evidence="2" key="1">
    <citation type="submission" date="2022-11" db="UniProtKB">
        <authorList>
            <consortium name="WormBaseParasite"/>
        </authorList>
    </citation>
    <scope>IDENTIFICATION</scope>
</reference>
<evidence type="ECO:0000313" key="2">
    <source>
        <dbReference type="WBParaSite" id="PSU_v2.g7733.t1"/>
    </source>
</evidence>
<protein>
    <submittedName>
        <fullName evidence="2">Uncharacterized protein</fullName>
    </submittedName>
</protein>
<evidence type="ECO:0000313" key="1">
    <source>
        <dbReference type="Proteomes" id="UP000887577"/>
    </source>
</evidence>
<name>A0A914Z5W8_9BILA</name>
<dbReference type="AlphaFoldDB" id="A0A914Z5W8"/>
<dbReference type="WBParaSite" id="PSU_v2.g7733.t1">
    <property type="protein sequence ID" value="PSU_v2.g7733.t1"/>
    <property type="gene ID" value="PSU_v2.g7733"/>
</dbReference>
<sequence>MATDGFNFAVFEENLRELVDRGARFDSLLPLTTFKGMDVFAADYRFHENVNDIDRIFAYPRKWNDQNVLCCEFVYFTIFTNDQLFFIIKAKNMRGLHYLDESNAFKAQREIMNYLLYVERLHRIISVDDLLMSDRLNIYLQTDFDYCYDTAALDQKLLRLLMGAFNGGRNVQHQALRDINALKELEDWPPALKIQLIKGKGKLLEILRNPRQLTQFDWICNYTQGTLWTIILPPVLRFIF</sequence>
<organism evidence="1 2">
    <name type="scientific">Panagrolaimus superbus</name>
    <dbReference type="NCBI Taxonomy" id="310955"/>
    <lineage>
        <taxon>Eukaryota</taxon>
        <taxon>Metazoa</taxon>
        <taxon>Ecdysozoa</taxon>
        <taxon>Nematoda</taxon>
        <taxon>Chromadorea</taxon>
        <taxon>Rhabditida</taxon>
        <taxon>Tylenchina</taxon>
        <taxon>Panagrolaimomorpha</taxon>
        <taxon>Panagrolaimoidea</taxon>
        <taxon>Panagrolaimidae</taxon>
        <taxon>Panagrolaimus</taxon>
    </lineage>
</organism>
<proteinExistence type="predicted"/>
<keyword evidence="1" id="KW-1185">Reference proteome</keyword>
<dbReference type="Proteomes" id="UP000887577">
    <property type="component" value="Unplaced"/>
</dbReference>
<accession>A0A914Z5W8</accession>